<feature type="compositionally biased region" description="Polar residues" evidence="2">
    <location>
        <begin position="64"/>
        <end position="79"/>
    </location>
</feature>
<feature type="region of interest" description="Disordered" evidence="2">
    <location>
        <begin position="64"/>
        <end position="105"/>
    </location>
</feature>
<keyword evidence="1" id="KW-0175">Coiled coil</keyword>
<evidence type="ECO:0000256" key="1">
    <source>
        <dbReference type="SAM" id="Coils"/>
    </source>
</evidence>
<evidence type="ECO:0000256" key="2">
    <source>
        <dbReference type="SAM" id="MobiDB-lite"/>
    </source>
</evidence>
<name>A0ABD2MN93_9CUCU</name>
<keyword evidence="4" id="KW-1185">Reference proteome</keyword>
<dbReference type="EMBL" id="JABFTP020000021">
    <property type="protein sequence ID" value="KAL3267855.1"/>
    <property type="molecule type" value="Genomic_DNA"/>
</dbReference>
<feature type="coiled-coil region" evidence="1">
    <location>
        <begin position="1"/>
        <end position="28"/>
    </location>
</feature>
<organism evidence="3 4">
    <name type="scientific">Cryptolaemus montrouzieri</name>
    <dbReference type="NCBI Taxonomy" id="559131"/>
    <lineage>
        <taxon>Eukaryota</taxon>
        <taxon>Metazoa</taxon>
        <taxon>Ecdysozoa</taxon>
        <taxon>Arthropoda</taxon>
        <taxon>Hexapoda</taxon>
        <taxon>Insecta</taxon>
        <taxon>Pterygota</taxon>
        <taxon>Neoptera</taxon>
        <taxon>Endopterygota</taxon>
        <taxon>Coleoptera</taxon>
        <taxon>Polyphaga</taxon>
        <taxon>Cucujiformia</taxon>
        <taxon>Coccinelloidea</taxon>
        <taxon>Coccinellidae</taxon>
        <taxon>Scymninae</taxon>
        <taxon>Scymnini</taxon>
        <taxon>Cryptolaemus</taxon>
    </lineage>
</organism>
<dbReference type="AlphaFoldDB" id="A0ABD2MN93"/>
<sequence length="158" mass="17430">MLNLKNDLKVAQVELNCANSKVTQLQKSANDKDLIIKLLNKNQNNSSLARFPDTHDSNVAVMNKKSQGMGQNTVSNSSVRENRAKSSFGVGATKRPDTSISKNTNKELVKPTGNIKNRKSDITRSGDSSMFAGAERRAWLYVGRASSQVKEEHVMLHL</sequence>
<evidence type="ECO:0000313" key="3">
    <source>
        <dbReference type="EMBL" id="KAL3267855.1"/>
    </source>
</evidence>
<evidence type="ECO:0000313" key="4">
    <source>
        <dbReference type="Proteomes" id="UP001516400"/>
    </source>
</evidence>
<accession>A0ABD2MN93</accession>
<proteinExistence type="predicted"/>
<comment type="caution">
    <text evidence="3">The sequence shown here is derived from an EMBL/GenBank/DDBJ whole genome shotgun (WGS) entry which is preliminary data.</text>
</comment>
<dbReference type="Proteomes" id="UP001516400">
    <property type="component" value="Unassembled WGS sequence"/>
</dbReference>
<protein>
    <submittedName>
        <fullName evidence="3">Uncharacterized protein</fullName>
    </submittedName>
</protein>
<reference evidence="3 4" key="1">
    <citation type="journal article" date="2021" name="BMC Biol.">
        <title>Horizontally acquired antibacterial genes associated with adaptive radiation of ladybird beetles.</title>
        <authorList>
            <person name="Li H.S."/>
            <person name="Tang X.F."/>
            <person name="Huang Y.H."/>
            <person name="Xu Z.Y."/>
            <person name="Chen M.L."/>
            <person name="Du X.Y."/>
            <person name="Qiu B.Y."/>
            <person name="Chen P.T."/>
            <person name="Zhang W."/>
            <person name="Slipinski A."/>
            <person name="Escalona H.E."/>
            <person name="Waterhouse R.M."/>
            <person name="Zwick A."/>
            <person name="Pang H."/>
        </authorList>
    </citation>
    <scope>NUCLEOTIDE SEQUENCE [LARGE SCALE GENOMIC DNA]</scope>
    <source>
        <strain evidence="3">SYSU2018</strain>
    </source>
</reference>
<gene>
    <name evidence="3" type="ORF">HHI36_006996</name>
</gene>